<dbReference type="PROSITE" id="PS50011">
    <property type="entry name" value="PROTEIN_KINASE_DOM"/>
    <property type="match status" value="1"/>
</dbReference>
<proteinExistence type="inferred from homology"/>
<keyword evidence="6" id="KW-1185">Reference proteome</keyword>
<dbReference type="EMBL" id="UZAI01011633">
    <property type="protein sequence ID" value="VDP09154.1"/>
    <property type="molecule type" value="Genomic_DNA"/>
</dbReference>
<name>A0A183MCW7_9TREM</name>
<dbReference type="GO" id="GO:0005524">
    <property type="term" value="F:ATP binding"/>
    <property type="evidence" value="ECO:0007669"/>
    <property type="project" value="UniProtKB-KW"/>
</dbReference>
<dbReference type="InterPro" id="IPR050629">
    <property type="entry name" value="STE20/SPS1-PAK"/>
</dbReference>
<dbReference type="PANTHER" id="PTHR48012">
    <property type="entry name" value="STERILE20-LIKE KINASE, ISOFORM B-RELATED"/>
    <property type="match status" value="1"/>
</dbReference>
<dbReference type="AlphaFoldDB" id="A0A183MCW7"/>
<protein>
    <recommendedName>
        <fullName evidence="4">Protein kinase domain-containing protein</fullName>
    </recommendedName>
</protein>
<dbReference type="Proteomes" id="UP000277204">
    <property type="component" value="Unassembled WGS sequence"/>
</dbReference>
<evidence type="ECO:0000256" key="2">
    <source>
        <dbReference type="ARBA" id="ARBA00022741"/>
    </source>
</evidence>
<keyword evidence="2" id="KW-0547">Nucleotide-binding</keyword>
<gene>
    <name evidence="5" type="ORF">SMRZ_LOCUS13892</name>
</gene>
<evidence type="ECO:0000259" key="4">
    <source>
        <dbReference type="PROSITE" id="PS50011"/>
    </source>
</evidence>
<dbReference type="InterPro" id="IPR011009">
    <property type="entry name" value="Kinase-like_dom_sf"/>
</dbReference>
<comment type="similarity">
    <text evidence="1">Belongs to the protein kinase superfamily. STE Ser/Thr protein kinase family. STE20 subfamily.</text>
</comment>
<feature type="domain" description="Protein kinase" evidence="4">
    <location>
        <begin position="1"/>
        <end position="72"/>
    </location>
</feature>
<evidence type="ECO:0000256" key="3">
    <source>
        <dbReference type="ARBA" id="ARBA00022840"/>
    </source>
</evidence>
<dbReference type="GO" id="GO:0005737">
    <property type="term" value="C:cytoplasm"/>
    <property type="evidence" value="ECO:0007669"/>
    <property type="project" value="TreeGrafter"/>
</dbReference>
<evidence type="ECO:0000313" key="6">
    <source>
        <dbReference type="Proteomes" id="UP000277204"/>
    </source>
</evidence>
<dbReference type="GO" id="GO:0008349">
    <property type="term" value="F:MAP kinase kinase kinase kinase activity"/>
    <property type="evidence" value="ECO:0007669"/>
    <property type="project" value="TreeGrafter"/>
</dbReference>
<reference evidence="5 6" key="1">
    <citation type="submission" date="2018-11" db="EMBL/GenBank/DDBJ databases">
        <authorList>
            <consortium name="Pathogen Informatics"/>
        </authorList>
    </citation>
    <scope>NUCLEOTIDE SEQUENCE [LARGE SCALE GENOMIC DNA]</scope>
    <source>
        <strain evidence="5 6">Zambia</strain>
    </source>
</reference>
<sequence length="72" mass="8137">MAPEVASIESRGSGYDGKCDIWGVGITAIEYAELQPPMFDLDPRKALQILGSRNYKPPSLQDRHKWLVIFFL</sequence>
<keyword evidence="3" id="KW-0067">ATP-binding</keyword>
<dbReference type="PANTHER" id="PTHR48012:SF18">
    <property type="entry name" value="HAPPYHOUR, ISOFORM A"/>
    <property type="match status" value="1"/>
</dbReference>
<dbReference type="InterPro" id="IPR000719">
    <property type="entry name" value="Prot_kinase_dom"/>
</dbReference>
<dbReference type="Gene3D" id="1.10.510.10">
    <property type="entry name" value="Transferase(Phosphotransferase) domain 1"/>
    <property type="match status" value="1"/>
</dbReference>
<organism evidence="5 6">
    <name type="scientific">Schistosoma margrebowiei</name>
    <dbReference type="NCBI Taxonomy" id="48269"/>
    <lineage>
        <taxon>Eukaryota</taxon>
        <taxon>Metazoa</taxon>
        <taxon>Spiralia</taxon>
        <taxon>Lophotrochozoa</taxon>
        <taxon>Platyhelminthes</taxon>
        <taxon>Trematoda</taxon>
        <taxon>Digenea</taxon>
        <taxon>Strigeidida</taxon>
        <taxon>Schistosomatoidea</taxon>
        <taxon>Schistosomatidae</taxon>
        <taxon>Schistosoma</taxon>
    </lineage>
</organism>
<dbReference type="SUPFAM" id="SSF56112">
    <property type="entry name" value="Protein kinase-like (PK-like)"/>
    <property type="match status" value="1"/>
</dbReference>
<evidence type="ECO:0000313" key="5">
    <source>
        <dbReference type="EMBL" id="VDP09154.1"/>
    </source>
</evidence>
<accession>A0A183MCW7</accession>
<evidence type="ECO:0000256" key="1">
    <source>
        <dbReference type="ARBA" id="ARBA00008874"/>
    </source>
</evidence>
<dbReference type="STRING" id="48269.A0A183MCW7"/>